<dbReference type="Proteomes" id="UP001222325">
    <property type="component" value="Unassembled WGS sequence"/>
</dbReference>
<dbReference type="EMBL" id="JARJCN010000088">
    <property type="protein sequence ID" value="KAJ7075845.1"/>
    <property type="molecule type" value="Genomic_DNA"/>
</dbReference>
<feature type="modified residue" description="Phosphohistidine" evidence="1">
    <location>
        <position position="113"/>
    </location>
</feature>
<dbReference type="Pfam" id="PF01627">
    <property type="entry name" value="Hpt"/>
    <property type="match status" value="1"/>
</dbReference>
<proteinExistence type="predicted"/>
<dbReference type="Gene3D" id="1.20.120.160">
    <property type="entry name" value="HPT domain"/>
    <property type="match status" value="1"/>
</dbReference>
<accession>A0AAD6XMM7</accession>
<feature type="domain" description="HPt" evidence="3">
    <location>
        <begin position="74"/>
        <end position="175"/>
    </location>
</feature>
<dbReference type="GO" id="GO:0005737">
    <property type="term" value="C:cytoplasm"/>
    <property type="evidence" value="ECO:0007669"/>
    <property type="project" value="TreeGrafter"/>
</dbReference>
<dbReference type="AlphaFoldDB" id="A0AAD6XMM7"/>
<dbReference type="CDD" id="cd00088">
    <property type="entry name" value="HPT"/>
    <property type="match status" value="1"/>
</dbReference>
<gene>
    <name evidence="4" type="ORF">B0H15DRAFT_865437</name>
</gene>
<evidence type="ECO:0000256" key="1">
    <source>
        <dbReference type="PROSITE-ProRule" id="PRU00110"/>
    </source>
</evidence>
<dbReference type="PROSITE" id="PS50894">
    <property type="entry name" value="HPT"/>
    <property type="match status" value="1"/>
</dbReference>
<evidence type="ECO:0000313" key="4">
    <source>
        <dbReference type="EMBL" id="KAJ7075845.1"/>
    </source>
</evidence>
<dbReference type="InterPro" id="IPR045871">
    <property type="entry name" value="AHP1-5/YPD1"/>
</dbReference>
<feature type="region of interest" description="Disordered" evidence="2">
    <location>
        <begin position="1"/>
        <end position="57"/>
    </location>
</feature>
<dbReference type="InterPro" id="IPR036641">
    <property type="entry name" value="HPT_dom_sf"/>
</dbReference>
<reference evidence="4" key="1">
    <citation type="submission" date="2023-03" db="EMBL/GenBank/DDBJ databases">
        <title>Massive genome expansion in bonnet fungi (Mycena s.s.) driven by repeated elements and novel gene families across ecological guilds.</title>
        <authorList>
            <consortium name="Lawrence Berkeley National Laboratory"/>
            <person name="Harder C.B."/>
            <person name="Miyauchi S."/>
            <person name="Viragh M."/>
            <person name="Kuo A."/>
            <person name="Thoen E."/>
            <person name="Andreopoulos B."/>
            <person name="Lu D."/>
            <person name="Skrede I."/>
            <person name="Drula E."/>
            <person name="Henrissat B."/>
            <person name="Morin E."/>
            <person name="Kohler A."/>
            <person name="Barry K."/>
            <person name="LaButti K."/>
            <person name="Morin E."/>
            <person name="Salamov A."/>
            <person name="Lipzen A."/>
            <person name="Mereny Z."/>
            <person name="Hegedus B."/>
            <person name="Baldrian P."/>
            <person name="Stursova M."/>
            <person name="Weitz H."/>
            <person name="Taylor A."/>
            <person name="Grigoriev I.V."/>
            <person name="Nagy L.G."/>
            <person name="Martin F."/>
            <person name="Kauserud H."/>
        </authorList>
    </citation>
    <scope>NUCLEOTIDE SEQUENCE</scope>
    <source>
        <strain evidence="4">CBHHK173m</strain>
    </source>
</reference>
<evidence type="ECO:0000313" key="5">
    <source>
        <dbReference type="Proteomes" id="UP001222325"/>
    </source>
</evidence>
<keyword evidence="5" id="KW-1185">Reference proteome</keyword>
<keyword evidence="1" id="KW-0597">Phosphoprotein</keyword>
<name>A0AAD6XMM7_9AGAR</name>
<dbReference type="GO" id="GO:0009927">
    <property type="term" value="F:histidine phosphotransfer kinase activity"/>
    <property type="evidence" value="ECO:0007669"/>
    <property type="project" value="InterPro"/>
</dbReference>
<dbReference type="GO" id="GO:0005634">
    <property type="term" value="C:nucleus"/>
    <property type="evidence" value="ECO:0007669"/>
    <property type="project" value="TreeGrafter"/>
</dbReference>
<dbReference type="GO" id="GO:0043424">
    <property type="term" value="F:protein histidine kinase binding"/>
    <property type="evidence" value="ECO:0007669"/>
    <property type="project" value="InterPro"/>
</dbReference>
<dbReference type="InterPro" id="IPR008207">
    <property type="entry name" value="Sig_transdc_His_kin_Hpt_dom"/>
</dbReference>
<evidence type="ECO:0000259" key="3">
    <source>
        <dbReference type="PROSITE" id="PS50894"/>
    </source>
</evidence>
<dbReference type="GO" id="GO:0000160">
    <property type="term" value="P:phosphorelay signal transduction system"/>
    <property type="evidence" value="ECO:0007669"/>
    <property type="project" value="InterPro"/>
</dbReference>
<protein>
    <submittedName>
        <fullName evidence="4">Histidine-phosphotransfer domain HPT domain-containing protein</fullName>
    </submittedName>
</protein>
<organism evidence="4 5">
    <name type="scientific">Mycena belliarum</name>
    <dbReference type="NCBI Taxonomy" id="1033014"/>
    <lineage>
        <taxon>Eukaryota</taxon>
        <taxon>Fungi</taxon>
        <taxon>Dikarya</taxon>
        <taxon>Basidiomycota</taxon>
        <taxon>Agaricomycotina</taxon>
        <taxon>Agaricomycetes</taxon>
        <taxon>Agaricomycetidae</taxon>
        <taxon>Agaricales</taxon>
        <taxon>Marasmiineae</taxon>
        <taxon>Mycenaceae</taxon>
        <taxon>Mycena</taxon>
    </lineage>
</organism>
<comment type="caution">
    <text evidence="4">The sequence shown here is derived from an EMBL/GenBank/DDBJ whole genome shotgun (WGS) entry which is preliminary data.</text>
</comment>
<dbReference type="SUPFAM" id="SSF47226">
    <property type="entry name" value="Histidine-containing phosphotransfer domain, HPT domain"/>
    <property type="match status" value="1"/>
</dbReference>
<evidence type="ECO:0000256" key="2">
    <source>
        <dbReference type="SAM" id="MobiDB-lite"/>
    </source>
</evidence>
<dbReference type="PANTHER" id="PTHR28242:SF52">
    <property type="entry name" value="PHOSPHORELAY INTERMEDIATE PROTEIN YPD1"/>
    <property type="match status" value="1"/>
</dbReference>
<dbReference type="PANTHER" id="PTHR28242">
    <property type="entry name" value="PHOSPHORELAY INTERMEDIATE PROTEIN YPD1"/>
    <property type="match status" value="1"/>
</dbReference>
<sequence>MAADDPPPHAPPPPVAAADAPNKDPKEPKSAPPPPPPAAPVPVPAPDPDPDSAAAEPVNMDIFGQILDLDEEGSHDFSKEMVAAYFTQASTTFDDMDRALLAKKLPVLSELGHFLKGSSAALGISEVQAACEKMQHYGDLLDADAKTGLAPPEALAKIDALLPAAKAEYARAERWFKRWYADRHDAFEDEAGADADAGAAEAGAP</sequence>
<feature type="compositionally biased region" description="Pro residues" evidence="2">
    <location>
        <begin position="30"/>
        <end position="47"/>
    </location>
</feature>